<dbReference type="InterPro" id="IPR004360">
    <property type="entry name" value="Glyas_Fos-R_dOase_dom"/>
</dbReference>
<dbReference type="Pfam" id="PF00903">
    <property type="entry name" value="Glyoxalase"/>
    <property type="match status" value="1"/>
</dbReference>
<dbReference type="PROSITE" id="PS51819">
    <property type="entry name" value="VOC"/>
    <property type="match status" value="1"/>
</dbReference>
<dbReference type="SUPFAM" id="SSF54593">
    <property type="entry name" value="Glyoxalase/Bleomycin resistance protein/Dihydroxybiphenyl dioxygenase"/>
    <property type="match status" value="1"/>
</dbReference>
<reference evidence="3 4" key="1">
    <citation type="submission" date="2016-10" db="EMBL/GenBank/DDBJ databases">
        <authorList>
            <person name="Varghese N."/>
            <person name="Submissions S."/>
        </authorList>
    </citation>
    <scope>NUCLEOTIDE SEQUENCE [LARGE SCALE GENOMIC DNA]</scope>
    <source>
        <strain evidence="3 4">DSM 16525</strain>
    </source>
</reference>
<proteinExistence type="predicted"/>
<dbReference type="InterPro" id="IPR037523">
    <property type="entry name" value="VOC_core"/>
</dbReference>
<name>A0A511T602_MYXFU</name>
<sequence>MRISMNSVFVDDQAKAQKFYTEKLGFVTKVDVPAGGARWLTVVSPDDPNGTELLLEPNGHPAATAYQKAIFADGIPATAFTSTNIHEEYERLKARGVVFTKEPTQFGPAIIATFEDTCGNLIQMLQVVGQP</sequence>
<dbReference type="EMBL" id="BJXR01000034">
    <property type="protein sequence ID" value="GEN09585.1"/>
    <property type="molecule type" value="Genomic_DNA"/>
</dbReference>
<dbReference type="Proteomes" id="UP000321514">
    <property type="component" value="Unassembled WGS sequence"/>
</dbReference>
<comment type="caution">
    <text evidence="2">The sequence shown here is derived from an EMBL/GenBank/DDBJ whole genome shotgun (WGS) entry which is preliminary data.</text>
</comment>
<evidence type="ECO:0000313" key="4">
    <source>
        <dbReference type="Proteomes" id="UP000183760"/>
    </source>
</evidence>
<keyword evidence="4" id="KW-1185">Reference proteome</keyword>
<gene>
    <name evidence="2" type="ORF">MFU01_46220</name>
    <name evidence="3" type="ORF">SAMN05443572_109239</name>
</gene>
<dbReference type="RefSeq" id="WP_046713106.1">
    <property type="nucleotide sequence ID" value="NZ_BJXR01000034.1"/>
</dbReference>
<evidence type="ECO:0000313" key="5">
    <source>
        <dbReference type="Proteomes" id="UP000321514"/>
    </source>
</evidence>
<dbReference type="OrthoDB" id="9794917at2"/>
<dbReference type="InterPro" id="IPR029068">
    <property type="entry name" value="Glyas_Bleomycin-R_OHBP_Dase"/>
</dbReference>
<dbReference type="AlphaFoldDB" id="A0A511T602"/>
<dbReference type="CDD" id="cd07263">
    <property type="entry name" value="VOC_like"/>
    <property type="match status" value="1"/>
</dbReference>
<dbReference type="PANTHER" id="PTHR36437:SF2">
    <property type="entry name" value="GLYOXALASE_BLEOMYCIN RESISTANCE PROTEIN_DIOXYGENASE"/>
    <property type="match status" value="1"/>
</dbReference>
<evidence type="ECO:0000259" key="1">
    <source>
        <dbReference type="PROSITE" id="PS51819"/>
    </source>
</evidence>
<accession>A0A511T602</accession>
<dbReference type="Gene3D" id="3.10.180.10">
    <property type="entry name" value="2,3-Dihydroxybiphenyl 1,2-Dioxygenase, domain 1"/>
    <property type="match status" value="1"/>
</dbReference>
<evidence type="ECO:0000313" key="2">
    <source>
        <dbReference type="EMBL" id="GEN09585.1"/>
    </source>
</evidence>
<reference evidence="2 5" key="2">
    <citation type="submission" date="2019-07" db="EMBL/GenBank/DDBJ databases">
        <title>Whole genome shotgun sequence of Myxococcus fulvus NBRC 100333.</title>
        <authorList>
            <person name="Hosoyama A."/>
            <person name="Uohara A."/>
            <person name="Ohji S."/>
            <person name="Ichikawa N."/>
        </authorList>
    </citation>
    <scope>NUCLEOTIDE SEQUENCE [LARGE SCALE GENOMIC DNA]</scope>
    <source>
        <strain evidence="2 5">NBRC 100333</strain>
    </source>
</reference>
<dbReference type="Proteomes" id="UP000183760">
    <property type="component" value="Unassembled WGS sequence"/>
</dbReference>
<evidence type="ECO:0000313" key="3">
    <source>
        <dbReference type="EMBL" id="SEU33145.1"/>
    </source>
</evidence>
<dbReference type="STRING" id="1334629.MFUL124B02_17900"/>
<dbReference type="PANTHER" id="PTHR36437">
    <property type="entry name" value="GLYOXALASE/BLEOMYCIN RESISTANCE PROTEIN/DIOXYGENASE"/>
    <property type="match status" value="1"/>
</dbReference>
<organism evidence="2 5">
    <name type="scientific">Myxococcus fulvus</name>
    <dbReference type="NCBI Taxonomy" id="33"/>
    <lineage>
        <taxon>Bacteria</taxon>
        <taxon>Pseudomonadati</taxon>
        <taxon>Myxococcota</taxon>
        <taxon>Myxococcia</taxon>
        <taxon>Myxococcales</taxon>
        <taxon>Cystobacterineae</taxon>
        <taxon>Myxococcaceae</taxon>
        <taxon>Myxococcus</taxon>
    </lineage>
</organism>
<dbReference type="EMBL" id="FOIB01000009">
    <property type="protein sequence ID" value="SEU33145.1"/>
    <property type="molecule type" value="Genomic_DNA"/>
</dbReference>
<feature type="domain" description="VOC" evidence="1">
    <location>
        <begin position="2"/>
        <end position="127"/>
    </location>
</feature>
<protein>
    <submittedName>
        <fullName evidence="3">Catechol 2,3-dioxygenase</fullName>
    </submittedName>
</protein>